<keyword evidence="13 19" id="KW-0472">Membrane</keyword>
<dbReference type="AlphaFoldDB" id="A0AA41UAE0"/>
<evidence type="ECO:0000256" key="15">
    <source>
        <dbReference type="ARBA" id="ARBA00032605"/>
    </source>
</evidence>
<comment type="cofactor">
    <cofactor evidence="1 19">
        <name>Mg(2+)</name>
        <dbReference type="ChEBI" id="CHEBI:18420"/>
    </cofactor>
</comment>
<dbReference type="EMBL" id="JALAZD010000001">
    <property type="protein sequence ID" value="MCI0126283.1"/>
    <property type="molecule type" value="Genomic_DNA"/>
</dbReference>
<evidence type="ECO:0000256" key="6">
    <source>
        <dbReference type="ARBA" id="ARBA00015850"/>
    </source>
</evidence>
<evidence type="ECO:0000313" key="21">
    <source>
        <dbReference type="EMBL" id="MCI0126283.1"/>
    </source>
</evidence>
<comment type="caution">
    <text evidence="21">The sequence shown here is derived from an EMBL/GenBank/DDBJ whole genome shotgun (WGS) entry which is preliminary data.</text>
</comment>
<sequence>MDVAPPTESERPIPRRSNDNAPRPPKPVRMADDLIMALRFFSRLPVGDRPHEKPDLNRISRVLPFASLVIGVAPVAVLMLGGWLAMPPLFVAALAVAVAVVATGAMAEDGLADAADGLFGGATTERRLEILKDSRHGTYGVTALGLLLIARVAALSSILAIHPLKAGAIWLATMILARSGSLWLTVALPNARADGVSATAGRVGKTAFGIGAAFALVLGFVFMAPAAGLLAFLTAIIFTIGVALGWTQVCRKLLGGQTGDLIGALQALLEVAVFAAVLIFV</sequence>
<dbReference type="GO" id="GO:0051073">
    <property type="term" value="F:adenosylcobinamide-GDP ribazoletransferase activity"/>
    <property type="evidence" value="ECO:0007669"/>
    <property type="project" value="UniProtKB-UniRule"/>
</dbReference>
<organism evidence="21 22">
    <name type="scientific">Paradevosia shaoguanensis</name>
    <dbReference type="NCBI Taxonomy" id="1335043"/>
    <lineage>
        <taxon>Bacteria</taxon>
        <taxon>Pseudomonadati</taxon>
        <taxon>Pseudomonadota</taxon>
        <taxon>Alphaproteobacteria</taxon>
        <taxon>Hyphomicrobiales</taxon>
        <taxon>Devosiaceae</taxon>
        <taxon>Paradevosia</taxon>
    </lineage>
</organism>
<evidence type="ECO:0000256" key="5">
    <source>
        <dbReference type="ARBA" id="ARBA00013200"/>
    </source>
</evidence>
<dbReference type="PANTHER" id="PTHR34148:SF1">
    <property type="entry name" value="ADENOSYLCOBINAMIDE-GDP RIBAZOLETRANSFERASE"/>
    <property type="match status" value="1"/>
</dbReference>
<feature type="transmembrane region" description="Helical" evidence="19">
    <location>
        <begin position="89"/>
        <end position="107"/>
    </location>
</feature>
<keyword evidence="8 19" id="KW-0169">Cobalamin biosynthesis</keyword>
<evidence type="ECO:0000256" key="1">
    <source>
        <dbReference type="ARBA" id="ARBA00001946"/>
    </source>
</evidence>
<feature type="compositionally biased region" description="Basic and acidic residues" evidence="20">
    <location>
        <begin position="8"/>
        <end position="18"/>
    </location>
</feature>
<evidence type="ECO:0000256" key="7">
    <source>
        <dbReference type="ARBA" id="ARBA00022475"/>
    </source>
</evidence>
<evidence type="ECO:0000256" key="8">
    <source>
        <dbReference type="ARBA" id="ARBA00022573"/>
    </source>
</evidence>
<reference evidence="21" key="1">
    <citation type="submission" date="2022-03" db="EMBL/GenBank/DDBJ databases">
        <title>The complete genome sequence of a Methyloterrigena soli.</title>
        <authorList>
            <person name="Zi Z."/>
        </authorList>
    </citation>
    <scope>NUCLEOTIDE SEQUENCE</scope>
    <source>
        <strain evidence="21">M48</strain>
    </source>
</reference>
<evidence type="ECO:0000256" key="4">
    <source>
        <dbReference type="ARBA" id="ARBA00010561"/>
    </source>
</evidence>
<evidence type="ECO:0000256" key="17">
    <source>
        <dbReference type="ARBA" id="ARBA00048623"/>
    </source>
</evidence>
<comment type="function">
    <text evidence="14 19">Joins adenosylcobinamide-GDP and alpha-ribazole to generate adenosylcobalamin (Ado-cobalamin). Also synthesizes adenosylcobalamin 5'-phosphate from adenosylcobinamide-GDP and alpha-ribazole 5'-phosphate.</text>
</comment>
<dbReference type="GO" id="GO:0005886">
    <property type="term" value="C:plasma membrane"/>
    <property type="evidence" value="ECO:0007669"/>
    <property type="project" value="UniProtKB-SubCell"/>
</dbReference>
<feature type="transmembrane region" description="Helical" evidence="19">
    <location>
        <begin position="229"/>
        <end position="249"/>
    </location>
</feature>
<evidence type="ECO:0000256" key="3">
    <source>
        <dbReference type="ARBA" id="ARBA00004663"/>
    </source>
</evidence>
<evidence type="ECO:0000313" key="22">
    <source>
        <dbReference type="Proteomes" id="UP001156140"/>
    </source>
</evidence>
<dbReference type="RefSeq" id="WP_281735218.1">
    <property type="nucleotide sequence ID" value="NZ_JAKETQ010000001.1"/>
</dbReference>
<evidence type="ECO:0000256" key="9">
    <source>
        <dbReference type="ARBA" id="ARBA00022679"/>
    </source>
</evidence>
<keyword evidence="10 19" id="KW-0812">Transmembrane</keyword>
<evidence type="ECO:0000256" key="16">
    <source>
        <dbReference type="ARBA" id="ARBA00032853"/>
    </source>
</evidence>
<proteinExistence type="inferred from homology"/>
<protein>
    <recommendedName>
        <fullName evidence="6 19">Adenosylcobinamide-GDP ribazoletransferase</fullName>
        <ecNumber evidence="5 19">2.7.8.26</ecNumber>
    </recommendedName>
    <alternativeName>
        <fullName evidence="16 19">Cobalamin synthase</fullName>
    </alternativeName>
    <alternativeName>
        <fullName evidence="15 19">Cobalamin-5'-phosphate synthase</fullName>
    </alternativeName>
</protein>
<evidence type="ECO:0000256" key="19">
    <source>
        <dbReference type="HAMAP-Rule" id="MF_00719"/>
    </source>
</evidence>
<dbReference type="InterPro" id="IPR003805">
    <property type="entry name" value="CobS"/>
</dbReference>
<comment type="similarity">
    <text evidence="4 19">Belongs to the CobS family.</text>
</comment>
<dbReference type="PANTHER" id="PTHR34148">
    <property type="entry name" value="ADENOSYLCOBINAMIDE-GDP RIBAZOLETRANSFERASE"/>
    <property type="match status" value="1"/>
</dbReference>
<dbReference type="Proteomes" id="UP001156140">
    <property type="component" value="Unassembled WGS sequence"/>
</dbReference>
<evidence type="ECO:0000256" key="13">
    <source>
        <dbReference type="ARBA" id="ARBA00023136"/>
    </source>
</evidence>
<evidence type="ECO:0000256" key="10">
    <source>
        <dbReference type="ARBA" id="ARBA00022692"/>
    </source>
</evidence>
<name>A0AA41UAE0_9HYPH</name>
<feature type="transmembrane region" description="Helical" evidence="19">
    <location>
        <begin position="137"/>
        <end position="161"/>
    </location>
</feature>
<dbReference type="EC" id="2.7.8.26" evidence="5 19"/>
<keyword evidence="7 19" id="KW-1003">Cell membrane</keyword>
<dbReference type="GO" id="GO:0009236">
    <property type="term" value="P:cobalamin biosynthetic process"/>
    <property type="evidence" value="ECO:0007669"/>
    <property type="project" value="UniProtKB-UniRule"/>
</dbReference>
<feature type="region of interest" description="Disordered" evidence="20">
    <location>
        <begin position="1"/>
        <end position="28"/>
    </location>
</feature>
<keyword evidence="12 19" id="KW-1133">Transmembrane helix</keyword>
<keyword evidence="11 19" id="KW-0460">Magnesium</keyword>
<dbReference type="HAMAP" id="MF_00719">
    <property type="entry name" value="CobS"/>
    <property type="match status" value="1"/>
</dbReference>
<comment type="catalytic activity">
    <reaction evidence="18 19">
        <text>alpha-ribazole 5'-phosphate + adenosylcob(III)inamide-GDP = adenosylcob(III)alamin 5'-phosphate + GMP + H(+)</text>
        <dbReference type="Rhea" id="RHEA:23560"/>
        <dbReference type="ChEBI" id="CHEBI:15378"/>
        <dbReference type="ChEBI" id="CHEBI:57918"/>
        <dbReference type="ChEBI" id="CHEBI:58115"/>
        <dbReference type="ChEBI" id="CHEBI:60487"/>
        <dbReference type="ChEBI" id="CHEBI:60493"/>
        <dbReference type="EC" id="2.7.8.26"/>
    </reaction>
</comment>
<evidence type="ECO:0000256" key="11">
    <source>
        <dbReference type="ARBA" id="ARBA00022842"/>
    </source>
</evidence>
<evidence type="ECO:0000256" key="18">
    <source>
        <dbReference type="ARBA" id="ARBA00049504"/>
    </source>
</evidence>
<feature type="transmembrane region" description="Helical" evidence="19">
    <location>
        <begin position="261"/>
        <end position="280"/>
    </location>
</feature>
<evidence type="ECO:0000256" key="12">
    <source>
        <dbReference type="ARBA" id="ARBA00022989"/>
    </source>
</evidence>
<evidence type="ECO:0000256" key="20">
    <source>
        <dbReference type="SAM" id="MobiDB-lite"/>
    </source>
</evidence>
<comment type="pathway">
    <text evidence="3 19">Cofactor biosynthesis; adenosylcobalamin biosynthesis; adenosylcobalamin from cob(II)yrinate a,c-diamide: step 7/7.</text>
</comment>
<comment type="subcellular location">
    <subcellularLocation>
        <location evidence="2 19">Cell membrane</location>
        <topology evidence="2 19">Multi-pass membrane protein</topology>
    </subcellularLocation>
</comment>
<feature type="transmembrane region" description="Helical" evidence="19">
    <location>
        <begin position="203"/>
        <end position="223"/>
    </location>
</feature>
<keyword evidence="9 19" id="KW-0808">Transferase</keyword>
<accession>A0AA41UAE0</accession>
<feature type="transmembrane region" description="Helical" evidence="19">
    <location>
        <begin position="167"/>
        <end position="191"/>
    </location>
</feature>
<evidence type="ECO:0000256" key="14">
    <source>
        <dbReference type="ARBA" id="ARBA00025228"/>
    </source>
</evidence>
<evidence type="ECO:0000256" key="2">
    <source>
        <dbReference type="ARBA" id="ARBA00004651"/>
    </source>
</evidence>
<feature type="transmembrane region" description="Helical" evidence="19">
    <location>
        <begin position="62"/>
        <end position="83"/>
    </location>
</feature>
<dbReference type="GO" id="GO:0008818">
    <property type="term" value="F:cobalamin 5'-phosphate synthase activity"/>
    <property type="evidence" value="ECO:0007669"/>
    <property type="project" value="UniProtKB-UniRule"/>
</dbReference>
<gene>
    <name evidence="19" type="primary">cobS</name>
    <name evidence="21" type="ORF">ML536_05530</name>
</gene>
<dbReference type="Pfam" id="PF02654">
    <property type="entry name" value="CobS"/>
    <property type="match status" value="1"/>
</dbReference>
<keyword evidence="22" id="KW-1185">Reference proteome</keyword>
<comment type="catalytic activity">
    <reaction evidence="17 19">
        <text>alpha-ribazole + adenosylcob(III)inamide-GDP = adenosylcob(III)alamin + GMP + H(+)</text>
        <dbReference type="Rhea" id="RHEA:16049"/>
        <dbReference type="ChEBI" id="CHEBI:10329"/>
        <dbReference type="ChEBI" id="CHEBI:15378"/>
        <dbReference type="ChEBI" id="CHEBI:18408"/>
        <dbReference type="ChEBI" id="CHEBI:58115"/>
        <dbReference type="ChEBI" id="CHEBI:60487"/>
        <dbReference type="EC" id="2.7.8.26"/>
    </reaction>
</comment>